<evidence type="ECO:0000256" key="15">
    <source>
        <dbReference type="SAM" id="Phobius"/>
    </source>
</evidence>
<evidence type="ECO:0000313" key="18">
    <source>
        <dbReference type="Proteomes" id="UP001177003"/>
    </source>
</evidence>
<dbReference type="GO" id="GO:0016567">
    <property type="term" value="P:protein ubiquitination"/>
    <property type="evidence" value="ECO:0007669"/>
    <property type="project" value="InterPro"/>
</dbReference>
<dbReference type="InterPro" id="IPR044600">
    <property type="entry name" value="ATL1/ATL16-like"/>
</dbReference>
<evidence type="ECO:0000256" key="10">
    <source>
        <dbReference type="ARBA" id="ARBA00022833"/>
    </source>
</evidence>
<sequence>MASSPVEPPCLQHTPWSPLVIAMVGTMGTLFLVFSYFNILRRCSFHVYSGNAQRRRLRDTNLDGNDPSLQFQSRGLDSFAVQMIPVTQFKKKIESDKVNRCDESTECSICLGEYEDDDWVKTIPNCSHVFHVSCIDTWFQTHSNCPLCRSDIFDLEVSVSTCGSRGNLIREEVDQERSVFYQTLRSHILQNSNFARLDQN</sequence>
<evidence type="ECO:0000256" key="1">
    <source>
        <dbReference type="ARBA" id="ARBA00000900"/>
    </source>
</evidence>
<evidence type="ECO:0000256" key="5">
    <source>
        <dbReference type="ARBA" id="ARBA00022679"/>
    </source>
</evidence>
<dbReference type="EC" id="2.3.2.27" evidence="4"/>
<evidence type="ECO:0000256" key="12">
    <source>
        <dbReference type="ARBA" id="ARBA00023136"/>
    </source>
</evidence>
<dbReference type="InterPro" id="IPR001841">
    <property type="entry name" value="Znf_RING"/>
</dbReference>
<dbReference type="AlphaFoldDB" id="A0AA35ZZF1"/>
<evidence type="ECO:0000256" key="2">
    <source>
        <dbReference type="ARBA" id="ARBA00004167"/>
    </source>
</evidence>
<protein>
    <recommendedName>
        <fullName evidence="4">RING-type E3 ubiquitin transferase</fullName>
        <ecNumber evidence="4">2.3.2.27</ecNumber>
    </recommendedName>
</protein>
<evidence type="ECO:0000256" key="13">
    <source>
        <dbReference type="ARBA" id="ARBA00024209"/>
    </source>
</evidence>
<dbReference type="PANTHER" id="PTHR46913">
    <property type="entry name" value="RING-H2 FINGER PROTEIN ATL16"/>
    <property type="match status" value="1"/>
</dbReference>
<keyword evidence="9" id="KW-0833">Ubl conjugation pathway</keyword>
<evidence type="ECO:0000256" key="9">
    <source>
        <dbReference type="ARBA" id="ARBA00022786"/>
    </source>
</evidence>
<dbReference type="SUPFAM" id="SSF57850">
    <property type="entry name" value="RING/U-box"/>
    <property type="match status" value="1"/>
</dbReference>
<evidence type="ECO:0000256" key="7">
    <source>
        <dbReference type="ARBA" id="ARBA00022723"/>
    </source>
</evidence>
<keyword evidence="6 15" id="KW-0812">Transmembrane</keyword>
<evidence type="ECO:0000256" key="6">
    <source>
        <dbReference type="ARBA" id="ARBA00022692"/>
    </source>
</evidence>
<name>A0AA35ZZF1_LACSI</name>
<keyword evidence="11 15" id="KW-1133">Transmembrane helix</keyword>
<dbReference type="EMBL" id="OX465085">
    <property type="protein sequence ID" value="CAI9301129.1"/>
    <property type="molecule type" value="Genomic_DNA"/>
</dbReference>
<dbReference type="FunFam" id="3.30.40.10:FF:000187">
    <property type="entry name" value="E3 ubiquitin-protein ligase ATL6"/>
    <property type="match status" value="1"/>
</dbReference>
<dbReference type="PROSITE" id="PS50089">
    <property type="entry name" value="ZF_RING_2"/>
    <property type="match status" value="1"/>
</dbReference>
<dbReference type="PANTHER" id="PTHR46913:SF1">
    <property type="entry name" value="RING-H2 FINGER PROTEIN ATL16"/>
    <property type="match status" value="1"/>
</dbReference>
<keyword evidence="7" id="KW-0479">Metal-binding</keyword>
<keyword evidence="8 14" id="KW-0863">Zinc-finger</keyword>
<dbReference type="Proteomes" id="UP001177003">
    <property type="component" value="Chromosome 9"/>
</dbReference>
<comment type="similarity">
    <text evidence="13">Belongs to the RING-type zinc finger family. ATL subfamily.</text>
</comment>
<dbReference type="InterPro" id="IPR013083">
    <property type="entry name" value="Znf_RING/FYVE/PHD"/>
</dbReference>
<keyword evidence="5" id="KW-0808">Transferase</keyword>
<keyword evidence="18" id="KW-1185">Reference proteome</keyword>
<dbReference type="Gene3D" id="3.30.40.10">
    <property type="entry name" value="Zinc/RING finger domain, C3HC4 (zinc finger)"/>
    <property type="match status" value="1"/>
</dbReference>
<evidence type="ECO:0000256" key="4">
    <source>
        <dbReference type="ARBA" id="ARBA00012483"/>
    </source>
</evidence>
<evidence type="ECO:0000256" key="3">
    <source>
        <dbReference type="ARBA" id="ARBA00004906"/>
    </source>
</evidence>
<gene>
    <name evidence="17" type="ORF">LSALG_LOCUS39706</name>
</gene>
<dbReference type="GO" id="GO:0008270">
    <property type="term" value="F:zinc ion binding"/>
    <property type="evidence" value="ECO:0007669"/>
    <property type="project" value="UniProtKB-KW"/>
</dbReference>
<dbReference type="GO" id="GO:0016020">
    <property type="term" value="C:membrane"/>
    <property type="evidence" value="ECO:0007669"/>
    <property type="project" value="UniProtKB-SubCell"/>
</dbReference>
<evidence type="ECO:0000256" key="14">
    <source>
        <dbReference type="PROSITE-ProRule" id="PRU00175"/>
    </source>
</evidence>
<reference evidence="17" key="1">
    <citation type="submission" date="2023-04" db="EMBL/GenBank/DDBJ databases">
        <authorList>
            <person name="Vijverberg K."/>
            <person name="Xiong W."/>
            <person name="Schranz E."/>
        </authorList>
    </citation>
    <scope>NUCLEOTIDE SEQUENCE</scope>
</reference>
<proteinExistence type="inferred from homology"/>
<keyword evidence="12 15" id="KW-0472">Membrane</keyword>
<dbReference type="Pfam" id="PF13639">
    <property type="entry name" value="zf-RING_2"/>
    <property type="match status" value="1"/>
</dbReference>
<dbReference type="GO" id="GO:0061630">
    <property type="term" value="F:ubiquitin protein ligase activity"/>
    <property type="evidence" value="ECO:0007669"/>
    <property type="project" value="UniProtKB-EC"/>
</dbReference>
<dbReference type="CDD" id="cd16461">
    <property type="entry name" value="RING-H2_EL5-like"/>
    <property type="match status" value="1"/>
</dbReference>
<feature type="domain" description="RING-type" evidence="16">
    <location>
        <begin position="107"/>
        <end position="149"/>
    </location>
</feature>
<comment type="pathway">
    <text evidence="3">Protein modification; protein ubiquitination.</text>
</comment>
<comment type="subcellular location">
    <subcellularLocation>
        <location evidence="2">Membrane</location>
        <topology evidence="2">Single-pass membrane protein</topology>
    </subcellularLocation>
</comment>
<evidence type="ECO:0000313" key="17">
    <source>
        <dbReference type="EMBL" id="CAI9301129.1"/>
    </source>
</evidence>
<accession>A0AA35ZZF1</accession>
<evidence type="ECO:0000259" key="16">
    <source>
        <dbReference type="PROSITE" id="PS50089"/>
    </source>
</evidence>
<organism evidence="17 18">
    <name type="scientific">Lactuca saligna</name>
    <name type="common">Willowleaf lettuce</name>
    <dbReference type="NCBI Taxonomy" id="75948"/>
    <lineage>
        <taxon>Eukaryota</taxon>
        <taxon>Viridiplantae</taxon>
        <taxon>Streptophyta</taxon>
        <taxon>Embryophyta</taxon>
        <taxon>Tracheophyta</taxon>
        <taxon>Spermatophyta</taxon>
        <taxon>Magnoliopsida</taxon>
        <taxon>eudicotyledons</taxon>
        <taxon>Gunneridae</taxon>
        <taxon>Pentapetalae</taxon>
        <taxon>asterids</taxon>
        <taxon>campanulids</taxon>
        <taxon>Asterales</taxon>
        <taxon>Asteraceae</taxon>
        <taxon>Cichorioideae</taxon>
        <taxon>Cichorieae</taxon>
        <taxon>Lactucinae</taxon>
        <taxon>Lactuca</taxon>
    </lineage>
</organism>
<feature type="transmembrane region" description="Helical" evidence="15">
    <location>
        <begin position="20"/>
        <end position="39"/>
    </location>
</feature>
<dbReference type="SMART" id="SM00184">
    <property type="entry name" value="RING"/>
    <property type="match status" value="1"/>
</dbReference>
<comment type="catalytic activity">
    <reaction evidence="1">
        <text>S-ubiquitinyl-[E2 ubiquitin-conjugating enzyme]-L-cysteine + [acceptor protein]-L-lysine = [E2 ubiquitin-conjugating enzyme]-L-cysteine + N(6)-ubiquitinyl-[acceptor protein]-L-lysine.</text>
        <dbReference type="EC" id="2.3.2.27"/>
    </reaction>
</comment>
<keyword evidence="10" id="KW-0862">Zinc</keyword>
<evidence type="ECO:0000256" key="11">
    <source>
        <dbReference type="ARBA" id="ARBA00022989"/>
    </source>
</evidence>
<evidence type="ECO:0000256" key="8">
    <source>
        <dbReference type="ARBA" id="ARBA00022771"/>
    </source>
</evidence>